<dbReference type="InterPro" id="IPR007922">
    <property type="entry name" value="DciA-like"/>
</dbReference>
<sequence>MRVCPSLKFNLFMFSSLQKLLPRSIGGLDLNQYFVERQLKKAWQVVLSQKPRLDPKILKPLYLKNGVFFVGCANMCYASELRFQETELCQMINRALQRQAVNKIKFLSY</sequence>
<evidence type="ECO:0008006" key="3">
    <source>
        <dbReference type="Google" id="ProtNLM"/>
    </source>
</evidence>
<name>A0A2M7UGN5_9BACT</name>
<protein>
    <recommendedName>
        <fullName evidence="3">DUF721 domain-containing protein</fullName>
    </recommendedName>
</protein>
<comment type="caution">
    <text evidence="1">The sequence shown here is derived from an EMBL/GenBank/DDBJ whole genome shotgun (WGS) entry which is preliminary data.</text>
</comment>
<reference evidence="2" key="1">
    <citation type="submission" date="2017-09" db="EMBL/GenBank/DDBJ databases">
        <title>Depth-based differentiation of microbial function through sediment-hosted aquifers and enrichment of novel symbionts in the deep terrestrial subsurface.</title>
        <authorList>
            <person name="Probst A.J."/>
            <person name="Ladd B."/>
            <person name="Jarett J.K."/>
            <person name="Geller-Mcgrath D.E."/>
            <person name="Sieber C.M.K."/>
            <person name="Emerson J.B."/>
            <person name="Anantharaman K."/>
            <person name="Thomas B.C."/>
            <person name="Malmstrom R."/>
            <person name="Stieglmeier M."/>
            <person name="Klingl A."/>
            <person name="Woyke T."/>
            <person name="Ryan C.M."/>
            <person name="Banfield J.F."/>
        </authorList>
    </citation>
    <scope>NUCLEOTIDE SEQUENCE [LARGE SCALE GENOMIC DNA]</scope>
</reference>
<organism evidence="1 2">
    <name type="scientific">Candidatus Portnoybacteria bacterium CG_4_10_14_0_2_um_filter_39_11</name>
    <dbReference type="NCBI Taxonomy" id="1974797"/>
    <lineage>
        <taxon>Bacteria</taxon>
        <taxon>Candidatus Portnoyibacteriota</taxon>
    </lineage>
</organism>
<dbReference type="AlphaFoldDB" id="A0A2M7UGN5"/>
<gene>
    <name evidence="1" type="ORF">COY09_03200</name>
</gene>
<dbReference type="Pfam" id="PF05258">
    <property type="entry name" value="DciA"/>
    <property type="match status" value="1"/>
</dbReference>
<accession>A0A2M7UGN5</accession>
<dbReference type="EMBL" id="PFOI01000055">
    <property type="protein sequence ID" value="PIZ70361.1"/>
    <property type="molecule type" value="Genomic_DNA"/>
</dbReference>
<evidence type="ECO:0000313" key="2">
    <source>
        <dbReference type="Proteomes" id="UP000231071"/>
    </source>
</evidence>
<proteinExistence type="predicted"/>
<evidence type="ECO:0000313" key="1">
    <source>
        <dbReference type="EMBL" id="PIZ70361.1"/>
    </source>
</evidence>
<dbReference type="Proteomes" id="UP000231071">
    <property type="component" value="Unassembled WGS sequence"/>
</dbReference>